<name>A0A3G9J720_9BACL</name>
<organism evidence="10 11">
    <name type="scientific">Paenibacillus baekrokdamisoli</name>
    <dbReference type="NCBI Taxonomy" id="1712516"/>
    <lineage>
        <taxon>Bacteria</taxon>
        <taxon>Bacillati</taxon>
        <taxon>Bacillota</taxon>
        <taxon>Bacilli</taxon>
        <taxon>Bacillales</taxon>
        <taxon>Paenibacillaceae</taxon>
        <taxon>Paenibacillus</taxon>
    </lineage>
</organism>
<keyword evidence="3" id="KW-0309">Germination</keyword>
<keyword evidence="11" id="KW-1185">Reference proteome</keyword>
<accession>A0A3G9J720</accession>
<evidence type="ECO:0000259" key="8">
    <source>
        <dbReference type="Pfam" id="PF05504"/>
    </source>
</evidence>
<dbReference type="AlphaFoldDB" id="A0A3G9J720"/>
<evidence type="ECO:0000256" key="1">
    <source>
        <dbReference type="ARBA" id="ARBA00004635"/>
    </source>
</evidence>
<evidence type="ECO:0000313" key="11">
    <source>
        <dbReference type="Proteomes" id="UP000275368"/>
    </source>
</evidence>
<evidence type="ECO:0000256" key="5">
    <source>
        <dbReference type="ARBA" id="ARBA00023136"/>
    </source>
</evidence>
<dbReference type="InterPro" id="IPR038501">
    <property type="entry name" value="Spore_GerAC_C_sf"/>
</dbReference>
<dbReference type="GO" id="GO:0016020">
    <property type="term" value="C:membrane"/>
    <property type="evidence" value="ECO:0007669"/>
    <property type="project" value="UniProtKB-SubCell"/>
</dbReference>
<keyword evidence="5" id="KW-0472">Membrane</keyword>
<dbReference type="Gene3D" id="3.30.300.210">
    <property type="entry name" value="Nutrient germinant receptor protein C, domain 3"/>
    <property type="match status" value="1"/>
</dbReference>
<evidence type="ECO:0000256" key="3">
    <source>
        <dbReference type="ARBA" id="ARBA00022544"/>
    </source>
</evidence>
<dbReference type="Pfam" id="PF25198">
    <property type="entry name" value="Spore_GerAC_N"/>
    <property type="match status" value="1"/>
</dbReference>
<dbReference type="Gene3D" id="6.20.190.10">
    <property type="entry name" value="Nutrient germinant receptor protein C, domain 1"/>
    <property type="match status" value="1"/>
</dbReference>
<evidence type="ECO:0000256" key="6">
    <source>
        <dbReference type="ARBA" id="ARBA00023139"/>
    </source>
</evidence>
<reference evidence="10 11" key="1">
    <citation type="submission" date="2018-11" db="EMBL/GenBank/DDBJ databases">
        <title>Complete genome sequence of Paenibacillus baekrokdamisoli strain KCTC 33723.</title>
        <authorList>
            <person name="Kang S.W."/>
            <person name="Lee K.C."/>
            <person name="Kim K.K."/>
            <person name="Kim J.S."/>
            <person name="Kim D.S."/>
            <person name="Ko S.H."/>
            <person name="Yang S.H."/>
            <person name="Lee J.S."/>
        </authorList>
    </citation>
    <scope>NUCLEOTIDE SEQUENCE [LARGE SCALE GENOMIC DNA]</scope>
    <source>
        <strain evidence="10 11">KCTC 33723</strain>
    </source>
</reference>
<proteinExistence type="inferred from homology"/>
<dbReference type="InterPro" id="IPR008844">
    <property type="entry name" value="Spore_GerAC-like"/>
</dbReference>
<evidence type="ECO:0000256" key="7">
    <source>
        <dbReference type="ARBA" id="ARBA00023288"/>
    </source>
</evidence>
<sequence>MNASFSRKVLHLVSLSITLMLLTGCWDREEVNDLALVMAAGFDKKNDKTIELSIQVFIPRAAGGGGGMAGGGSGGGGGGAGQTLVRSAEGTTIADAMSKLQEKLPRRIFWGHCEVFVIGEKIAKKGIREHIDFIMRDPEPRERADVFVSKGKAKAVMELLPPLERSSAEVLRELAKTRIGMKTTVNDLAQMLTGDAGTAALPWLEILPPEPDKEKQTIPYITGTAVFKKDKMVGRMDDKVTRGLLWLRNEIKIATVTIKPKEADGHISMRLLRSKTELIPEIKDKKWIMTVRIETEDDVVQNTTNLNLTNPKFVKKIENDLNENIERRVKMALAQGQHKFNADIFGVADAFHRKYPKQWNEAKEHWDEIFPEIEVNIEAKARILRPGMSSEGAVRPEKEVKKK</sequence>
<comment type="similarity">
    <text evidence="2">Belongs to the GerABKC lipoprotein family.</text>
</comment>
<dbReference type="EMBL" id="AP019308">
    <property type="protein sequence ID" value="BBH19124.1"/>
    <property type="molecule type" value="Genomic_DNA"/>
</dbReference>
<feature type="domain" description="Spore germination protein N-terminal" evidence="9">
    <location>
        <begin position="27"/>
        <end position="206"/>
    </location>
</feature>
<dbReference type="PANTHER" id="PTHR35789:SF1">
    <property type="entry name" value="SPORE GERMINATION PROTEIN B3"/>
    <property type="match status" value="1"/>
</dbReference>
<dbReference type="OrthoDB" id="9816067at2"/>
<keyword evidence="4" id="KW-0732">Signal</keyword>
<dbReference type="KEGG" id="pbk:Back11_04690"/>
<dbReference type="PANTHER" id="PTHR35789">
    <property type="entry name" value="SPORE GERMINATION PROTEIN B3"/>
    <property type="match status" value="1"/>
</dbReference>
<feature type="domain" description="Spore germination GerAC-like C-terminal" evidence="8">
    <location>
        <begin position="222"/>
        <end position="387"/>
    </location>
</feature>
<evidence type="ECO:0000256" key="4">
    <source>
        <dbReference type="ARBA" id="ARBA00022729"/>
    </source>
</evidence>
<keyword evidence="7" id="KW-0449">Lipoprotein</keyword>
<comment type="subcellular location">
    <subcellularLocation>
        <location evidence="1">Membrane</location>
        <topology evidence="1">Lipid-anchor</topology>
    </subcellularLocation>
</comment>
<dbReference type="InterPro" id="IPR057336">
    <property type="entry name" value="GerAC_N"/>
</dbReference>
<protein>
    <submittedName>
        <fullName evidence="10">Germination protein</fullName>
    </submittedName>
</protein>
<dbReference type="InterPro" id="IPR046953">
    <property type="entry name" value="Spore_GerAC-like_C"/>
</dbReference>
<evidence type="ECO:0000259" key="9">
    <source>
        <dbReference type="Pfam" id="PF25198"/>
    </source>
</evidence>
<dbReference type="PROSITE" id="PS51257">
    <property type="entry name" value="PROKAR_LIPOPROTEIN"/>
    <property type="match status" value="1"/>
</dbReference>
<evidence type="ECO:0000256" key="2">
    <source>
        <dbReference type="ARBA" id="ARBA00007886"/>
    </source>
</evidence>
<dbReference type="Pfam" id="PF05504">
    <property type="entry name" value="Spore_GerAC"/>
    <property type="match status" value="1"/>
</dbReference>
<dbReference type="Proteomes" id="UP000275368">
    <property type="component" value="Chromosome"/>
</dbReference>
<dbReference type="GO" id="GO:0009847">
    <property type="term" value="P:spore germination"/>
    <property type="evidence" value="ECO:0007669"/>
    <property type="project" value="InterPro"/>
</dbReference>
<dbReference type="NCBIfam" id="TIGR02887">
    <property type="entry name" value="spore_ger_x_C"/>
    <property type="match status" value="1"/>
</dbReference>
<gene>
    <name evidence="10" type="primary">grkc_1</name>
    <name evidence="10" type="ORF">Back11_04690</name>
</gene>
<keyword evidence="6" id="KW-0564">Palmitate</keyword>
<dbReference type="RefSeq" id="WP_125653514.1">
    <property type="nucleotide sequence ID" value="NZ_AP019308.1"/>
</dbReference>
<evidence type="ECO:0000313" key="10">
    <source>
        <dbReference type="EMBL" id="BBH19124.1"/>
    </source>
</evidence>